<proteinExistence type="predicted"/>
<protein>
    <submittedName>
        <fullName evidence="1">Uncharacterized protein</fullName>
    </submittedName>
</protein>
<reference evidence="1 2" key="1">
    <citation type="submission" date="2022-11" db="EMBL/GenBank/DDBJ databases">
        <title>Genome Sequencing of Nocardia sp. ON39_IFM12276 and assembly.</title>
        <authorList>
            <person name="Shimojima M."/>
            <person name="Toyokawa M."/>
            <person name="Uesaka K."/>
        </authorList>
    </citation>
    <scope>NUCLEOTIDE SEQUENCE [LARGE SCALE GENOMIC DNA]</scope>
    <source>
        <strain evidence="1 2">IFM 12276</strain>
    </source>
</reference>
<dbReference type="EMBL" id="AP026978">
    <property type="protein sequence ID" value="BDT99452.1"/>
    <property type="molecule type" value="Genomic_DNA"/>
</dbReference>
<evidence type="ECO:0000313" key="1">
    <source>
        <dbReference type="EMBL" id="BDT99452.1"/>
    </source>
</evidence>
<dbReference type="Proteomes" id="UP001317870">
    <property type="component" value="Chromosome"/>
</dbReference>
<organism evidence="1 2">
    <name type="scientific">Nocardia sputorum</name>
    <dbReference type="NCBI Taxonomy" id="2984338"/>
    <lineage>
        <taxon>Bacteria</taxon>
        <taxon>Bacillati</taxon>
        <taxon>Actinomycetota</taxon>
        <taxon>Actinomycetes</taxon>
        <taxon>Mycobacteriales</taxon>
        <taxon>Nocardiaceae</taxon>
        <taxon>Nocardia</taxon>
    </lineage>
</organism>
<sequence length="101" mass="10315">MLVPAAVVTVTWTVPADPAGAMAVIWVGEFMVNVVAVLPNLTVVGPVNPVPVIVTLVPPDVGPDVGEMEVIVGMAEPPRRCGAGCSAPDRCTTGFAGPLFH</sequence>
<name>A0ABN6U2N1_9NOCA</name>
<gene>
    <name evidence="1" type="ORF">IFM12276_24810</name>
</gene>
<keyword evidence="2" id="KW-1185">Reference proteome</keyword>
<accession>A0ABN6U2N1</accession>
<evidence type="ECO:0000313" key="2">
    <source>
        <dbReference type="Proteomes" id="UP001317870"/>
    </source>
</evidence>